<dbReference type="GO" id="GO:0016705">
    <property type="term" value="F:oxidoreductase activity, acting on paired donors, with incorporation or reduction of molecular oxygen"/>
    <property type="evidence" value="ECO:0007669"/>
    <property type="project" value="InterPro"/>
</dbReference>
<dbReference type="NCBIfam" id="TIGR03620">
    <property type="entry name" value="F420_MSMEG_4141"/>
    <property type="match status" value="1"/>
</dbReference>
<dbReference type="EMBL" id="VFPA01000003">
    <property type="protein sequence ID" value="TQM09618.1"/>
    <property type="molecule type" value="Genomic_DNA"/>
</dbReference>
<dbReference type="RefSeq" id="WP_211366858.1">
    <property type="nucleotide sequence ID" value="NZ_VFPA01000003.1"/>
</dbReference>
<evidence type="ECO:0000313" key="2">
    <source>
        <dbReference type="EMBL" id="TQM09618.1"/>
    </source>
</evidence>
<proteinExistence type="predicted"/>
<dbReference type="InterPro" id="IPR036661">
    <property type="entry name" value="Luciferase-like_sf"/>
</dbReference>
<dbReference type="Proteomes" id="UP000315677">
    <property type="component" value="Unassembled WGS sequence"/>
</dbReference>
<protein>
    <submittedName>
        <fullName evidence="2">Putative F420-dependent oxidoreductase</fullName>
    </submittedName>
</protein>
<dbReference type="InterPro" id="IPR011251">
    <property type="entry name" value="Luciferase-like_dom"/>
</dbReference>
<evidence type="ECO:0000259" key="1">
    <source>
        <dbReference type="Pfam" id="PF00296"/>
    </source>
</evidence>
<sequence>MIEGLGRYGLALTVTDSLEAQAAAAEELGYSAVWVAGGQLESLDPLLRILRATTRIAVVPGIIPLDLHGPADIAALYAEAERIAPGRLVVGIGAPQRLRTGALAAVEHALDELDAGAAAPRARRLLAALGPRKLDLARDRFGGAVTLLVDPEYTRWARERLGATPTLAVQQMVVLDEDADTARTAARGPLGFLSTVGGYAAAFSRMGFDDRQIRDLDDRLVDAVVAWGGVDAVTARMQAQVAAGADHVVVSPLPTAAGPGEFEVIERLAPAVTAAADRRTPQ</sequence>
<reference evidence="2 3" key="1">
    <citation type="submission" date="2019-06" db="EMBL/GenBank/DDBJ databases">
        <title>Sequencing the genomes of 1000 actinobacteria strains.</title>
        <authorList>
            <person name="Klenk H.-P."/>
        </authorList>
    </citation>
    <scope>NUCLEOTIDE SEQUENCE [LARGE SCALE GENOMIC DNA]</scope>
    <source>
        <strain evidence="2 3">DSM 45301</strain>
    </source>
</reference>
<evidence type="ECO:0000313" key="3">
    <source>
        <dbReference type="Proteomes" id="UP000315677"/>
    </source>
</evidence>
<gene>
    <name evidence="2" type="ORF">FB558_5378</name>
</gene>
<keyword evidence="3" id="KW-1185">Reference proteome</keyword>
<accession>A0A543DJV5</accession>
<dbReference type="Gene3D" id="3.20.20.30">
    <property type="entry name" value="Luciferase-like domain"/>
    <property type="match status" value="2"/>
</dbReference>
<dbReference type="Pfam" id="PF00296">
    <property type="entry name" value="Bac_luciferase"/>
    <property type="match status" value="1"/>
</dbReference>
<name>A0A543DJV5_9PSEU</name>
<dbReference type="InterPro" id="IPR019922">
    <property type="entry name" value="Lucif-like_OxRdatse_MSMEG_4141"/>
</dbReference>
<dbReference type="AlphaFoldDB" id="A0A543DJV5"/>
<comment type="caution">
    <text evidence="2">The sequence shown here is derived from an EMBL/GenBank/DDBJ whole genome shotgun (WGS) entry which is preliminary data.</text>
</comment>
<dbReference type="SUPFAM" id="SSF51679">
    <property type="entry name" value="Bacterial luciferase-like"/>
    <property type="match status" value="1"/>
</dbReference>
<feature type="domain" description="Luciferase-like" evidence="1">
    <location>
        <begin position="16"/>
        <end position="94"/>
    </location>
</feature>
<organism evidence="2 3">
    <name type="scientific">Pseudonocardia kunmingensis</name>
    <dbReference type="NCBI Taxonomy" id="630975"/>
    <lineage>
        <taxon>Bacteria</taxon>
        <taxon>Bacillati</taxon>
        <taxon>Actinomycetota</taxon>
        <taxon>Actinomycetes</taxon>
        <taxon>Pseudonocardiales</taxon>
        <taxon>Pseudonocardiaceae</taxon>
        <taxon>Pseudonocardia</taxon>
    </lineage>
</organism>